<dbReference type="Proteomes" id="UP000254282">
    <property type="component" value="Unassembled WGS sequence"/>
</dbReference>
<evidence type="ECO:0000313" key="1">
    <source>
        <dbReference type="EMBL" id="SUX45865.1"/>
    </source>
</evidence>
<name>A0A381FH35_9FLAO</name>
<organism evidence="1 2">
    <name type="scientific">Chryseobacterium indoltheticum</name>
    <dbReference type="NCBI Taxonomy" id="254"/>
    <lineage>
        <taxon>Bacteria</taxon>
        <taxon>Pseudomonadati</taxon>
        <taxon>Bacteroidota</taxon>
        <taxon>Flavobacteriia</taxon>
        <taxon>Flavobacteriales</taxon>
        <taxon>Weeksellaceae</taxon>
        <taxon>Chryseobacterium group</taxon>
        <taxon>Chryseobacterium</taxon>
    </lineage>
</organism>
<dbReference type="EMBL" id="UFVR01000004">
    <property type="protein sequence ID" value="SUX45865.1"/>
    <property type="molecule type" value="Genomic_DNA"/>
</dbReference>
<evidence type="ECO:0000313" key="2">
    <source>
        <dbReference type="Proteomes" id="UP000254282"/>
    </source>
</evidence>
<dbReference type="AlphaFoldDB" id="A0A381FH35"/>
<protein>
    <submittedName>
        <fullName evidence="1">Uncharacterized protein</fullName>
    </submittedName>
</protein>
<gene>
    <name evidence="1" type="ORF">NCTC13532_01461</name>
</gene>
<sequence length="54" mass="6414">MLLYLQKNGFTNKLRVKISNEEIKYNLEVNVNNLSFLISVVLRVNILQYSYCFL</sequence>
<accession>A0A381FH35</accession>
<proteinExistence type="predicted"/>
<reference evidence="1 2" key="1">
    <citation type="submission" date="2018-06" db="EMBL/GenBank/DDBJ databases">
        <authorList>
            <consortium name="Pathogen Informatics"/>
            <person name="Doyle S."/>
        </authorList>
    </citation>
    <scope>NUCLEOTIDE SEQUENCE [LARGE SCALE GENOMIC DNA]</scope>
    <source>
        <strain evidence="1 2">NCTC13532</strain>
    </source>
</reference>